<evidence type="ECO:0000313" key="2">
    <source>
        <dbReference type="Proteomes" id="UP001055811"/>
    </source>
</evidence>
<gene>
    <name evidence="1" type="ORF">L2E82_45441</name>
</gene>
<comment type="caution">
    <text evidence="1">The sequence shown here is derived from an EMBL/GenBank/DDBJ whole genome shotgun (WGS) entry which is preliminary data.</text>
</comment>
<protein>
    <submittedName>
        <fullName evidence="1">Uncharacterized protein</fullName>
    </submittedName>
</protein>
<reference evidence="2" key="1">
    <citation type="journal article" date="2022" name="Mol. Ecol. Resour.">
        <title>The genomes of chicory, endive, great burdock and yacon provide insights into Asteraceae palaeo-polyploidization history and plant inulin production.</title>
        <authorList>
            <person name="Fan W."/>
            <person name="Wang S."/>
            <person name="Wang H."/>
            <person name="Wang A."/>
            <person name="Jiang F."/>
            <person name="Liu H."/>
            <person name="Zhao H."/>
            <person name="Xu D."/>
            <person name="Zhang Y."/>
        </authorList>
    </citation>
    <scope>NUCLEOTIDE SEQUENCE [LARGE SCALE GENOMIC DNA]</scope>
    <source>
        <strain evidence="2">cv. Punajuju</strain>
    </source>
</reference>
<evidence type="ECO:0000313" key="1">
    <source>
        <dbReference type="EMBL" id="KAI3700803.1"/>
    </source>
</evidence>
<reference evidence="1 2" key="2">
    <citation type="journal article" date="2022" name="Mol. Ecol. Resour.">
        <title>The genomes of chicory, endive, great burdock and yacon provide insights into Asteraceae paleo-polyploidization history and plant inulin production.</title>
        <authorList>
            <person name="Fan W."/>
            <person name="Wang S."/>
            <person name="Wang H."/>
            <person name="Wang A."/>
            <person name="Jiang F."/>
            <person name="Liu H."/>
            <person name="Zhao H."/>
            <person name="Xu D."/>
            <person name="Zhang Y."/>
        </authorList>
    </citation>
    <scope>NUCLEOTIDE SEQUENCE [LARGE SCALE GENOMIC DNA]</scope>
    <source>
        <strain evidence="2">cv. Punajuju</strain>
        <tissue evidence="1">Leaves</tissue>
    </source>
</reference>
<sequence length="111" mass="12770">MKRSGAGQRKSPSPSLQWRLRDWKVKVYYVNGRFSIARRKGERKKQTDLVRAIRGVAREEEDKVMVVERDSYREKKAWHGGREGEEDICVTDVDNLHYSGGSGTGKLKCIT</sequence>
<accession>A0ACB8ZUC1</accession>
<keyword evidence="2" id="KW-1185">Reference proteome</keyword>
<proteinExistence type="predicted"/>
<dbReference type="Proteomes" id="UP001055811">
    <property type="component" value="Linkage Group LG08"/>
</dbReference>
<dbReference type="EMBL" id="CM042016">
    <property type="protein sequence ID" value="KAI3700803.1"/>
    <property type="molecule type" value="Genomic_DNA"/>
</dbReference>
<organism evidence="1 2">
    <name type="scientific">Cichorium intybus</name>
    <name type="common">Chicory</name>
    <dbReference type="NCBI Taxonomy" id="13427"/>
    <lineage>
        <taxon>Eukaryota</taxon>
        <taxon>Viridiplantae</taxon>
        <taxon>Streptophyta</taxon>
        <taxon>Embryophyta</taxon>
        <taxon>Tracheophyta</taxon>
        <taxon>Spermatophyta</taxon>
        <taxon>Magnoliopsida</taxon>
        <taxon>eudicotyledons</taxon>
        <taxon>Gunneridae</taxon>
        <taxon>Pentapetalae</taxon>
        <taxon>asterids</taxon>
        <taxon>campanulids</taxon>
        <taxon>Asterales</taxon>
        <taxon>Asteraceae</taxon>
        <taxon>Cichorioideae</taxon>
        <taxon>Cichorieae</taxon>
        <taxon>Cichoriinae</taxon>
        <taxon>Cichorium</taxon>
    </lineage>
</organism>
<name>A0ACB8ZUC1_CICIN</name>